<accession>A0A1F5YXK7</accession>
<proteinExistence type="predicted"/>
<evidence type="ECO:0000313" key="2">
    <source>
        <dbReference type="Proteomes" id="UP000178448"/>
    </source>
</evidence>
<dbReference type="AlphaFoldDB" id="A0A1F5YXK7"/>
<name>A0A1F5YXK7_9BACT</name>
<comment type="caution">
    <text evidence="1">The sequence shown here is derived from an EMBL/GenBank/DDBJ whole genome shotgun (WGS) entry which is preliminary data.</text>
</comment>
<dbReference type="Proteomes" id="UP000178448">
    <property type="component" value="Unassembled WGS sequence"/>
</dbReference>
<gene>
    <name evidence="1" type="ORF">A2Z33_05940</name>
</gene>
<dbReference type="EMBL" id="MFJD01000001">
    <property type="protein sequence ID" value="OGG04823.1"/>
    <property type="molecule type" value="Genomic_DNA"/>
</dbReference>
<sequence>MTQVSGNTEYRILNTEYHILLCLPHYHNYSHMLTFVMMLTVIDCINQRVLKTVGNHVSGRILGFSFRPDFWYFPALSV</sequence>
<evidence type="ECO:0000313" key="1">
    <source>
        <dbReference type="EMBL" id="OGG04823.1"/>
    </source>
</evidence>
<protein>
    <submittedName>
        <fullName evidence="1">Uncharacterized protein</fullName>
    </submittedName>
</protein>
<organism evidence="1 2">
    <name type="scientific">Candidatus Gottesmanbacteria bacterium RBG_16_52_11</name>
    <dbReference type="NCBI Taxonomy" id="1798374"/>
    <lineage>
        <taxon>Bacteria</taxon>
        <taxon>Candidatus Gottesmaniibacteriota</taxon>
    </lineage>
</organism>
<reference evidence="1 2" key="1">
    <citation type="journal article" date="2016" name="Nat. Commun.">
        <title>Thousands of microbial genomes shed light on interconnected biogeochemical processes in an aquifer system.</title>
        <authorList>
            <person name="Anantharaman K."/>
            <person name="Brown C.T."/>
            <person name="Hug L.A."/>
            <person name="Sharon I."/>
            <person name="Castelle C.J."/>
            <person name="Probst A.J."/>
            <person name="Thomas B.C."/>
            <person name="Singh A."/>
            <person name="Wilkins M.J."/>
            <person name="Karaoz U."/>
            <person name="Brodie E.L."/>
            <person name="Williams K.H."/>
            <person name="Hubbard S.S."/>
            <person name="Banfield J.F."/>
        </authorList>
    </citation>
    <scope>NUCLEOTIDE SEQUENCE [LARGE SCALE GENOMIC DNA]</scope>
</reference>